<protein>
    <submittedName>
        <fullName evidence="3">Alpha/beta hydrolase</fullName>
    </submittedName>
</protein>
<accession>A0A7X9RU04</accession>
<dbReference type="InterPro" id="IPR000073">
    <property type="entry name" value="AB_hydrolase_1"/>
</dbReference>
<evidence type="ECO:0000256" key="1">
    <source>
        <dbReference type="ARBA" id="ARBA00038115"/>
    </source>
</evidence>
<comment type="similarity">
    <text evidence="1">Belongs to the AB hydrolase superfamily. FUS2 hydrolase family.</text>
</comment>
<sequence>MLSKLLSNSIVKGGVSPVFDLPSDYGLPYEEVTFNAKDGVQLSGWLIKGNTDKVIIQSHYGVQSSRSGYTPEGKGMMKMWKEDIAFLKHVKHLHSKGYSVLMYDFRNHGNSDEGTSPWVTWGPEERKDVIAAVEFITQHEDYNNAQIGLLSICMGAASSTYAFGDGVKEFDNIKAMVAIQPLRYLDFIKALGLDNFIGKGVTKLNNERTGIAMDEVSFMPNVKDITVPTLLVQNQNDEYLNKQSIDEYFDALTVEKKMIWLDLDKKRAAGYDYLTKHPEELLFWFDQYLK</sequence>
<dbReference type="RefSeq" id="WP_169656533.1">
    <property type="nucleotide sequence ID" value="NZ_JABANE010000021.1"/>
</dbReference>
<proteinExistence type="inferred from homology"/>
<dbReference type="SUPFAM" id="SSF53474">
    <property type="entry name" value="alpha/beta-Hydrolases"/>
    <property type="match status" value="1"/>
</dbReference>
<dbReference type="PANTHER" id="PTHR22946">
    <property type="entry name" value="DIENELACTONE HYDROLASE DOMAIN-CONTAINING PROTEIN-RELATED"/>
    <property type="match status" value="1"/>
</dbReference>
<dbReference type="Proteomes" id="UP000576082">
    <property type="component" value="Unassembled WGS sequence"/>
</dbReference>
<reference evidence="3 4" key="1">
    <citation type="submission" date="2020-04" db="EMBL/GenBank/DDBJ databases">
        <title>Flammeovirga sp. SR4, a novel species isolated from seawater.</title>
        <authorList>
            <person name="Wang X."/>
        </authorList>
    </citation>
    <scope>NUCLEOTIDE SEQUENCE [LARGE SCALE GENOMIC DNA]</scope>
    <source>
        <strain evidence="3 4">ATCC 23126</strain>
    </source>
</reference>
<dbReference type="GO" id="GO:0016787">
    <property type="term" value="F:hydrolase activity"/>
    <property type="evidence" value="ECO:0007669"/>
    <property type="project" value="UniProtKB-KW"/>
</dbReference>
<keyword evidence="4" id="KW-1185">Reference proteome</keyword>
<evidence type="ECO:0000259" key="2">
    <source>
        <dbReference type="Pfam" id="PF00561"/>
    </source>
</evidence>
<dbReference type="Gene3D" id="3.40.50.1820">
    <property type="entry name" value="alpha/beta hydrolase"/>
    <property type="match status" value="1"/>
</dbReference>
<dbReference type="Pfam" id="PF00561">
    <property type="entry name" value="Abhydrolase_1"/>
    <property type="match status" value="1"/>
</dbReference>
<organism evidence="3 4">
    <name type="scientific">Flammeovirga aprica JL-4</name>
    <dbReference type="NCBI Taxonomy" id="694437"/>
    <lineage>
        <taxon>Bacteria</taxon>
        <taxon>Pseudomonadati</taxon>
        <taxon>Bacteroidota</taxon>
        <taxon>Cytophagia</taxon>
        <taxon>Cytophagales</taxon>
        <taxon>Flammeovirgaceae</taxon>
        <taxon>Flammeovirga</taxon>
    </lineage>
</organism>
<comment type="caution">
    <text evidence="3">The sequence shown here is derived from an EMBL/GenBank/DDBJ whole genome shotgun (WGS) entry which is preliminary data.</text>
</comment>
<evidence type="ECO:0000313" key="3">
    <source>
        <dbReference type="EMBL" id="NME68222.1"/>
    </source>
</evidence>
<gene>
    <name evidence="3" type="ORF">HHU12_09645</name>
</gene>
<dbReference type="InterPro" id="IPR050261">
    <property type="entry name" value="FrsA_esterase"/>
</dbReference>
<name>A0A7X9RU04_9BACT</name>
<dbReference type="EMBL" id="JABANE010000021">
    <property type="protein sequence ID" value="NME68222.1"/>
    <property type="molecule type" value="Genomic_DNA"/>
</dbReference>
<dbReference type="InterPro" id="IPR029058">
    <property type="entry name" value="AB_hydrolase_fold"/>
</dbReference>
<dbReference type="AlphaFoldDB" id="A0A7X9RU04"/>
<evidence type="ECO:0000313" key="4">
    <source>
        <dbReference type="Proteomes" id="UP000576082"/>
    </source>
</evidence>
<feature type="domain" description="AB hydrolase-1" evidence="2">
    <location>
        <begin position="90"/>
        <end position="181"/>
    </location>
</feature>
<keyword evidence="3" id="KW-0378">Hydrolase</keyword>